<feature type="compositionally biased region" description="Basic and acidic residues" evidence="1">
    <location>
        <begin position="396"/>
        <end position="405"/>
    </location>
</feature>
<feature type="region of interest" description="Disordered" evidence="1">
    <location>
        <begin position="797"/>
        <end position="818"/>
    </location>
</feature>
<feature type="compositionally biased region" description="Polar residues" evidence="1">
    <location>
        <begin position="490"/>
        <end position="516"/>
    </location>
</feature>
<feature type="region of interest" description="Disordered" evidence="1">
    <location>
        <begin position="58"/>
        <end position="116"/>
    </location>
</feature>
<proteinExistence type="predicted"/>
<feature type="compositionally biased region" description="Polar residues" evidence="1">
    <location>
        <begin position="349"/>
        <end position="359"/>
    </location>
</feature>
<evidence type="ECO:0000256" key="1">
    <source>
        <dbReference type="SAM" id="MobiDB-lite"/>
    </source>
</evidence>
<name>A0A1S3D7M2_DIACI</name>
<sequence length="818" mass="91255">MSELPNFEEDTNNDRDVETDSLDKEKLNTPIENDSLENIPRSNEAIDIDSLDKECTSNADIQSDSLDGKMEVDSLNEGGEIDSLDTNIKKDEPYKPRVNANSNINQSNDSKADLDKADVKKEDISPQIQCDDGYCFDKFDRFFSAFDFFQDQTKSRKDKTKPEQGGYPKKKIPFISHTITRKERKKCSYLEQYKKKCSKKLKKVMKDTVSKSAEGTNSPASDMCSVASKQSGVSYTSERDTKGRGDVIVGDLSDEEQYYYDAIQRYELCPSSHSNVGYRDGYHGNVNNAPSCHSNASCNHPNSNVRCYRGNVNTLRCHSNTSYNQKKGNHCGGSQSNVRCYQGNENNAPSCHSNTSYNQKKGKDLTGEKVPNSQSTSMKSVQMLYMKQTRGVGDVGTEKFRDKNSPKVRKKAHSVQNSAVRRIPAQINSSQKSMTIHRKLASKVASQNSRSTYPTIRQSVNKQSNNSRTPIQTTIGNVASEKSTAELSHKSTSIYRPQIQNKAKQKSVSVHHPTAQNITSQKLIQINYPPSNVSSQETHSNLNVPSGLIQSSTVNKHSAHQTQQTKSKPSGISIQKSEKALTNAAPKDSVIKRDQKEDSSRGSKGKVEQESQVEIAQLEKHDQGCTTYLLSEKATQSEEIFSASDHPKPGEPKRPATTNDNVRCNTSSTSFRRTMSKAPRKNYVEIYHQKRNARIPVALPKAVKPKTAEVMGAKEKTAVSVVKKERDAKTPHTEDGPSKAGGEGSKVAVKPVKRYHLKKKVSNVDGGSQKTDDKRPMTIEEDQEDLQLKLLEEKKQQLQKQLETMKSKPRSANVDTYH</sequence>
<feature type="compositionally biased region" description="Basic residues" evidence="1">
    <location>
        <begin position="751"/>
        <end position="761"/>
    </location>
</feature>
<gene>
    <name evidence="3" type="primary">LOC103513084</name>
</gene>
<feature type="region of interest" description="Disordered" evidence="1">
    <location>
        <begin position="443"/>
        <end position="516"/>
    </location>
</feature>
<dbReference type="AlphaFoldDB" id="A0A1S3D7M2"/>
<reference evidence="3" key="1">
    <citation type="submission" date="2025-08" db="UniProtKB">
        <authorList>
            <consortium name="RefSeq"/>
        </authorList>
    </citation>
    <scope>IDENTIFICATION</scope>
</reference>
<feature type="region of interest" description="Disordered" evidence="1">
    <location>
        <begin position="636"/>
        <end position="677"/>
    </location>
</feature>
<dbReference type="RefSeq" id="XP_008476144.1">
    <property type="nucleotide sequence ID" value="XM_008477922.3"/>
</dbReference>
<feature type="region of interest" description="Disordered" evidence="1">
    <location>
        <begin position="1"/>
        <end position="42"/>
    </location>
</feature>
<dbReference type="KEGG" id="dci:103513084"/>
<feature type="compositionally biased region" description="Polar residues" evidence="1">
    <location>
        <begin position="444"/>
        <end position="482"/>
    </location>
</feature>
<feature type="compositionally biased region" description="Polar residues" evidence="1">
    <location>
        <begin position="529"/>
        <end position="575"/>
    </location>
</feature>
<dbReference type="PaxDb" id="121845-A0A1S3D7M2"/>
<feature type="compositionally biased region" description="Basic and acidic residues" evidence="1">
    <location>
        <begin position="589"/>
        <end position="609"/>
    </location>
</feature>
<feature type="region of interest" description="Disordered" evidence="1">
    <location>
        <begin position="529"/>
        <end position="612"/>
    </location>
</feature>
<dbReference type="Proteomes" id="UP000079169">
    <property type="component" value="Unplaced"/>
</dbReference>
<dbReference type="GeneID" id="103513084"/>
<feature type="compositionally biased region" description="Polar residues" evidence="1">
    <location>
        <begin position="99"/>
        <end position="109"/>
    </location>
</feature>
<feature type="region of interest" description="Disordered" evidence="1">
    <location>
        <begin position="713"/>
        <end position="785"/>
    </location>
</feature>
<organism evidence="2 3">
    <name type="scientific">Diaphorina citri</name>
    <name type="common">Asian citrus psyllid</name>
    <dbReference type="NCBI Taxonomy" id="121845"/>
    <lineage>
        <taxon>Eukaryota</taxon>
        <taxon>Metazoa</taxon>
        <taxon>Ecdysozoa</taxon>
        <taxon>Arthropoda</taxon>
        <taxon>Hexapoda</taxon>
        <taxon>Insecta</taxon>
        <taxon>Pterygota</taxon>
        <taxon>Neoptera</taxon>
        <taxon>Paraneoptera</taxon>
        <taxon>Hemiptera</taxon>
        <taxon>Sternorrhyncha</taxon>
        <taxon>Psylloidea</taxon>
        <taxon>Psyllidae</taxon>
        <taxon>Diaphorininae</taxon>
        <taxon>Diaphorina</taxon>
    </lineage>
</organism>
<feature type="region of interest" description="Disordered" evidence="1">
    <location>
        <begin position="349"/>
        <end position="376"/>
    </location>
</feature>
<feature type="region of interest" description="Disordered" evidence="1">
    <location>
        <begin position="395"/>
        <end position="417"/>
    </location>
</feature>
<accession>A0A1S3D7M2</accession>
<feature type="compositionally biased region" description="Basic and acidic residues" evidence="1">
    <location>
        <begin position="713"/>
        <end position="737"/>
    </location>
</feature>
<evidence type="ECO:0000313" key="2">
    <source>
        <dbReference type="Proteomes" id="UP000079169"/>
    </source>
</evidence>
<evidence type="ECO:0000313" key="3">
    <source>
        <dbReference type="RefSeq" id="XP_008476144.1"/>
    </source>
</evidence>
<feature type="compositionally biased region" description="Polar residues" evidence="1">
    <location>
        <begin position="656"/>
        <end position="673"/>
    </location>
</feature>
<feature type="compositionally biased region" description="Basic and acidic residues" evidence="1">
    <location>
        <begin position="645"/>
        <end position="654"/>
    </location>
</feature>
<keyword evidence="2" id="KW-1185">Reference proteome</keyword>
<feature type="compositionally biased region" description="Acidic residues" evidence="1">
    <location>
        <begin position="1"/>
        <end position="11"/>
    </location>
</feature>
<protein>
    <submittedName>
        <fullName evidence="3">Protein PF14_0175-like isoform X1</fullName>
    </submittedName>
</protein>
<feature type="compositionally biased region" description="Basic and acidic residues" evidence="1">
    <location>
        <begin position="12"/>
        <end position="27"/>
    </location>
</feature>